<evidence type="ECO:0000313" key="1">
    <source>
        <dbReference type="EMBL" id="KAF4345573.1"/>
    </source>
</evidence>
<dbReference type="OrthoDB" id="10263753at2759"/>
<organism evidence="1 2">
    <name type="scientific">Fusarium beomiforme</name>
    <dbReference type="NCBI Taxonomy" id="44412"/>
    <lineage>
        <taxon>Eukaryota</taxon>
        <taxon>Fungi</taxon>
        <taxon>Dikarya</taxon>
        <taxon>Ascomycota</taxon>
        <taxon>Pezizomycotina</taxon>
        <taxon>Sordariomycetes</taxon>
        <taxon>Hypocreomycetidae</taxon>
        <taxon>Hypocreales</taxon>
        <taxon>Nectriaceae</taxon>
        <taxon>Fusarium</taxon>
        <taxon>Fusarium burgessii species complex</taxon>
    </lineage>
</organism>
<keyword evidence="2" id="KW-1185">Reference proteome</keyword>
<dbReference type="AlphaFoldDB" id="A0A9P5AV49"/>
<comment type="caution">
    <text evidence="1">The sequence shown here is derived from an EMBL/GenBank/DDBJ whole genome shotgun (WGS) entry which is preliminary data.</text>
</comment>
<name>A0A9P5AV49_9HYPO</name>
<protein>
    <submittedName>
        <fullName evidence="1">Fungal transcriptional regulatory</fullName>
    </submittedName>
</protein>
<gene>
    <name evidence="1" type="ORF">FBEOM_465</name>
</gene>
<sequence length="231" mass="25605">MPPSTQTPSISSPPTPLKVTEPLSTMAATWGYGQTGASTISVLKMIEMAPVAEGQSSISTVSPTCISRGDSFAIREKYKDLIRQLPTRVFIHKLVAMFMREFNWQYYAVDPDIFYAQLREWNNLSFTIFSTDGPQGISPDLRVFPAVLFQIIATALLMLSDEEESEFTTLKYAANMTFEDLACDYSASGAHIVELFGKKGLSVTTIQAEFLRASFLKFTANVTESVSSSFR</sequence>
<dbReference type="CDD" id="cd12148">
    <property type="entry name" value="fungal_TF_MHR"/>
    <property type="match status" value="1"/>
</dbReference>
<dbReference type="EMBL" id="PVQB02000024">
    <property type="protein sequence ID" value="KAF4345573.1"/>
    <property type="molecule type" value="Genomic_DNA"/>
</dbReference>
<reference evidence="1" key="1">
    <citation type="journal article" date="2017" name="Mycologia">
        <title>Fusarium algeriense, sp. nov., a novel toxigenic crown rot pathogen of durum wheat from Algeria is nested in the Fusarium burgessii species complex.</title>
        <authorList>
            <person name="Laraba I."/>
            <person name="Keddad A."/>
            <person name="Boureghda H."/>
            <person name="Abdallah N."/>
            <person name="Vaughan M.M."/>
            <person name="Proctor R.H."/>
            <person name="Busman M."/>
            <person name="O'Donnell K."/>
        </authorList>
    </citation>
    <scope>NUCLEOTIDE SEQUENCE</scope>
    <source>
        <strain evidence="1">NRRL 25174</strain>
    </source>
</reference>
<proteinExistence type="predicted"/>
<evidence type="ECO:0000313" key="2">
    <source>
        <dbReference type="Proteomes" id="UP000730481"/>
    </source>
</evidence>
<dbReference type="Proteomes" id="UP000730481">
    <property type="component" value="Unassembled WGS sequence"/>
</dbReference>
<reference evidence="1" key="2">
    <citation type="submission" date="2020-02" db="EMBL/GenBank/DDBJ databases">
        <title>Identification and distribution of gene clusters putatively required for synthesis of sphingolipid metabolism inhibitors in phylogenetically diverse species of the filamentous fungus Fusarium.</title>
        <authorList>
            <person name="Kim H.-S."/>
            <person name="Busman M."/>
            <person name="Brown D.W."/>
            <person name="Divon H."/>
            <person name="Uhlig S."/>
            <person name="Proctor R.H."/>
        </authorList>
    </citation>
    <scope>NUCLEOTIDE SEQUENCE</scope>
    <source>
        <strain evidence="1">NRRL 25174</strain>
    </source>
</reference>
<accession>A0A9P5AV49</accession>